<organism evidence="1 2">
    <name type="scientific">Rhodocollybia butyracea</name>
    <dbReference type="NCBI Taxonomy" id="206335"/>
    <lineage>
        <taxon>Eukaryota</taxon>
        <taxon>Fungi</taxon>
        <taxon>Dikarya</taxon>
        <taxon>Basidiomycota</taxon>
        <taxon>Agaricomycotina</taxon>
        <taxon>Agaricomycetes</taxon>
        <taxon>Agaricomycetidae</taxon>
        <taxon>Agaricales</taxon>
        <taxon>Marasmiineae</taxon>
        <taxon>Omphalotaceae</taxon>
        <taxon>Rhodocollybia</taxon>
    </lineage>
</organism>
<dbReference type="OrthoDB" id="3101996at2759"/>
<gene>
    <name evidence="1" type="ORF">BDP27DRAFT_1403739</name>
</gene>
<proteinExistence type="predicted"/>
<dbReference type="AlphaFoldDB" id="A0A9P5PTB0"/>
<evidence type="ECO:0000313" key="1">
    <source>
        <dbReference type="EMBL" id="KAF9067705.1"/>
    </source>
</evidence>
<comment type="caution">
    <text evidence="1">The sequence shown here is derived from an EMBL/GenBank/DDBJ whole genome shotgun (WGS) entry which is preliminary data.</text>
</comment>
<keyword evidence="2" id="KW-1185">Reference proteome</keyword>
<dbReference type="Proteomes" id="UP000772434">
    <property type="component" value="Unassembled WGS sequence"/>
</dbReference>
<dbReference type="EMBL" id="JADNRY010000070">
    <property type="protein sequence ID" value="KAF9067705.1"/>
    <property type="molecule type" value="Genomic_DNA"/>
</dbReference>
<evidence type="ECO:0000313" key="2">
    <source>
        <dbReference type="Proteomes" id="UP000772434"/>
    </source>
</evidence>
<reference evidence="1" key="1">
    <citation type="submission" date="2020-11" db="EMBL/GenBank/DDBJ databases">
        <authorList>
            <consortium name="DOE Joint Genome Institute"/>
            <person name="Ahrendt S."/>
            <person name="Riley R."/>
            <person name="Andreopoulos W."/>
            <person name="Labutti K."/>
            <person name="Pangilinan J."/>
            <person name="Ruiz-Duenas F.J."/>
            <person name="Barrasa J.M."/>
            <person name="Sanchez-Garcia M."/>
            <person name="Camarero S."/>
            <person name="Miyauchi S."/>
            <person name="Serrano A."/>
            <person name="Linde D."/>
            <person name="Babiker R."/>
            <person name="Drula E."/>
            <person name="Ayuso-Fernandez I."/>
            <person name="Pacheco R."/>
            <person name="Padilla G."/>
            <person name="Ferreira P."/>
            <person name="Barriuso J."/>
            <person name="Kellner H."/>
            <person name="Castanera R."/>
            <person name="Alfaro M."/>
            <person name="Ramirez L."/>
            <person name="Pisabarro A.G."/>
            <person name="Kuo A."/>
            <person name="Tritt A."/>
            <person name="Lipzen A."/>
            <person name="He G."/>
            <person name="Yan M."/>
            <person name="Ng V."/>
            <person name="Cullen D."/>
            <person name="Martin F."/>
            <person name="Rosso M.-N."/>
            <person name="Henrissat B."/>
            <person name="Hibbett D."/>
            <person name="Martinez A.T."/>
            <person name="Grigoriev I.V."/>
        </authorList>
    </citation>
    <scope>NUCLEOTIDE SEQUENCE</scope>
    <source>
        <strain evidence="1">AH 40177</strain>
    </source>
</reference>
<protein>
    <submittedName>
        <fullName evidence="1">Uncharacterized protein</fullName>
    </submittedName>
</protein>
<sequence length="78" mass="8946">MAKYLSQRIEGPIWLDKTEISFLKANIFDAETEIKKLDTDNSDLTLMGRKDELKKLNNILSPICRVPQPTAGHTFRNI</sequence>
<name>A0A9P5PTB0_9AGAR</name>
<accession>A0A9P5PTB0</accession>